<organism evidence="1 2">
    <name type="scientific">Flavipsychrobacter stenotrophus</name>
    <dbReference type="NCBI Taxonomy" id="2077091"/>
    <lineage>
        <taxon>Bacteria</taxon>
        <taxon>Pseudomonadati</taxon>
        <taxon>Bacteroidota</taxon>
        <taxon>Chitinophagia</taxon>
        <taxon>Chitinophagales</taxon>
        <taxon>Chitinophagaceae</taxon>
        <taxon>Flavipsychrobacter</taxon>
    </lineage>
</organism>
<dbReference type="OrthoDB" id="1421826at2"/>
<sequence length="232" mass="27130">MKKILAQTAHRPWAMPTHPWLYYQEWNHLVFMHARVPVDWLKEHVPAGLTIDTFDGSAWISIVVFRMQRIRPRFLPPVSALSDFGEINIRTYVTAGGKEGVYFLSMEANKKLSCYLARTISGLPYQYQPFVYTDQKLTGQLISFNYEIKEPILHKSAFDLWLTERYCLYYHYRNTMLRYNLHHLEWALSAASITDLQLHYPLLDSLPKPIVPEAFHFSPGVRVAAWSPEKVI</sequence>
<evidence type="ECO:0008006" key="3">
    <source>
        <dbReference type="Google" id="ProtNLM"/>
    </source>
</evidence>
<dbReference type="InterPro" id="IPR023375">
    <property type="entry name" value="ADC_dom_sf"/>
</dbReference>
<dbReference type="RefSeq" id="WP_105041139.1">
    <property type="nucleotide sequence ID" value="NZ_PPSL01000008.1"/>
</dbReference>
<dbReference type="PANTHER" id="PTHR39186">
    <property type="entry name" value="DUF2071 FAMILY PROTEIN"/>
    <property type="match status" value="1"/>
</dbReference>
<comment type="caution">
    <text evidence="1">The sequence shown here is derived from an EMBL/GenBank/DDBJ whole genome shotgun (WGS) entry which is preliminary data.</text>
</comment>
<dbReference type="EMBL" id="PPSL01000008">
    <property type="protein sequence ID" value="PQJ09017.1"/>
    <property type="molecule type" value="Genomic_DNA"/>
</dbReference>
<dbReference type="Gene3D" id="2.40.400.10">
    <property type="entry name" value="Acetoacetate decarboxylase-like"/>
    <property type="match status" value="1"/>
</dbReference>
<evidence type="ECO:0000313" key="2">
    <source>
        <dbReference type="Proteomes" id="UP000239872"/>
    </source>
</evidence>
<dbReference type="Proteomes" id="UP000239872">
    <property type="component" value="Unassembled WGS sequence"/>
</dbReference>
<gene>
    <name evidence="1" type="ORF">CJD36_020770</name>
</gene>
<dbReference type="SUPFAM" id="SSF160104">
    <property type="entry name" value="Acetoacetate decarboxylase-like"/>
    <property type="match status" value="1"/>
</dbReference>
<accession>A0A2S7SQX5</accession>
<protein>
    <recommendedName>
        <fullName evidence="3">DUF2071 domain-containing protein</fullName>
    </recommendedName>
</protein>
<dbReference type="Pfam" id="PF09844">
    <property type="entry name" value="DUF2071"/>
    <property type="match status" value="1"/>
</dbReference>
<dbReference type="AlphaFoldDB" id="A0A2S7SQX5"/>
<reference evidence="1 2" key="1">
    <citation type="submission" date="2018-01" db="EMBL/GenBank/DDBJ databases">
        <title>A novel member of the phylum Bacteroidetes isolated from glacier ice.</title>
        <authorList>
            <person name="Liu Q."/>
            <person name="Xin Y.-H."/>
        </authorList>
    </citation>
    <scope>NUCLEOTIDE SEQUENCE [LARGE SCALE GENOMIC DNA]</scope>
    <source>
        <strain evidence="1 2">RB1R16</strain>
    </source>
</reference>
<dbReference type="PANTHER" id="PTHR39186:SF1">
    <property type="entry name" value="DUF2071 DOMAIN-CONTAINING PROTEIN"/>
    <property type="match status" value="1"/>
</dbReference>
<keyword evidence="2" id="KW-1185">Reference proteome</keyword>
<dbReference type="InterPro" id="IPR018644">
    <property type="entry name" value="DUF2071"/>
</dbReference>
<proteinExistence type="predicted"/>
<evidence type="ECO:0000313" key="1">
    <source>
        <dbReference type="EMBL" id="PQJ09017.1"/>
    </source>
</evidence>
<name>A0A2S7SQX5_9BACT</name>